<dbReference type="AlphaFoldDB" id="S2RT70"/>
<evidence type="ECO:0000256" key="1">
    <source>
        <dbReference type="SAM" id="Phobius"/>
    </source>
</evidence>
<evidence type="ECO:0000313" key="3">
    <source>
        <dbReference type="Proteomes" id="UP000014243"/>
    </source>
</evidence>
<feature type="transmembrane region" description="Helical" evidence="1">
    <location>
        <begin position="30"/>
        <end position="51"/>
    </location>
</feature>
<evidence type="ECO:0000313" key="2">
    <source>
        <dbReference type="EMBL" id="EPC70543.1"/>
    </source>
</evidence>
<name>S2RT70_LACPA</name>
<keyword evidence="1" id="KW-0812">Transmembrane</keyword>
<proteinExistence type="predicted"/>
<gene>
    <name evidence="2" type="ORF">Lpp126_17069</name>
</gene>
<keyword evidence="1" id="KW-0472">Membrane</keyword>
<feature type="transmembrane region" description="Helical" evidence="1">
    <location>
        <begin position="6"/>
        <end position="23"/>
    </location>
</feature>
<protein>
    <submittedName>
        <fullName evidence="2">Uncharacterized protein</fullName>
    </submittedName>
</protein>
<dbReference type="Proteomes" id="UP000014243">
    <property type="component" value="Unassembled WGS sequence"/>
</dbReference>
<dbReference type="EMBL" id="ANKC01001202">
    <property type="protein sequence ID" value="EPC70543.1"/>
    <property type="molecule type" value="Genomic_DNA"/>
</dbReference>
<comment type="caution">
    <text evidence="2">The sequence shown here is derived from an EMBL/GenBank/DDBJ whole genome shotgun (WGS) entry which is preliminary data.</text>
</comment>
<sequence length="78" mass="8988">MNFLAFFLGGNAAQITLIITIIVKQRFPRFTWILTIGALVILIVMLVFILFPPSRSPSLLRLLYHIDQRQGVGYLKIW</sequence>
<reference evidence="2 3" key="1">
    <citation type="journal article" date="2013" name="PLoS ONE">
        <title>Lactobacillus paracasei comparative genomics: towards species pan-genome definition and exploitation of diversity.</title>
        <authorList>
            <person name="Smokvina T."/>
            <person name="Wels M."/>
            <person name="Polka J."/>
            <person name="Chervaux C."/>
            <person name="Brisse S."/>
            <person name="Boekhorst J."/>
            <person name="van Hylckama Vlieg J.E."/>
            <person name="Siezen R.J."/>
        </authorList>
    </citation>
    <scope>NUCLEOTIDE SEQUENCE [LARGE SCALE GENOMIC DNA]</scope>
    <source>
        <strain evidence="2 3">Lpp126</strain>
    </source>
</reference>
<organism evidence="2 3">
    <name type="scientific">Lacticaseibacillus paracasei subsp. paracasei Lpp126</name>
    <dbReference type="NCBI Taxonomy" id="1256206"/>
    <lineage>
        <taxon>Bacteria</taxon>
        <taxon>Bacillati</taxon>
        <taxon>Bacillota</taxon>
        <taxon>Bacilli</taxon>
        <taxon>Lactobacillales</taxon>
        <taxon>Lactobacillaceae</taxon>
        <taxon>Lacticaseibacillus</taxon>
    </lineage>
</organism>
<accession>S2RT70</accession>
<dbReference type="PATRIC" id="fig|1256206.3.peg.2625"/>
<keyword evidence="1" id="KW-1133">Transmembrane helix</keyword>